<reference evidence="2 3" key="1">
    <citation type="submission" date="2015-07" db="EMBL/GenBank/DDBJ databases">
        <title>Genome sequencing of Kibdelosporangium phytohabitans.</title>
        <authorList>
            <person name="Qin S."/>
            <person name="Xing K."/>
        </authorList>
    </citation>
    <scope>NUCLEOTIDE SEQUENCE [LARGE SCALE GENOMIC DNA]</scope>
    <source>
        <strain evidence="2 3">KLBMP1111</strain>
    </source>
</reference>
<dbReference type="EMBL" id="CP012752">
    <property type="protein sequence ID" value="ALG06365.1"/>
    <property type="molecule type" value="Genomic_DNA"/>
</dbReference>
<name>A0A0N9HTX5_9PSEU</name>
<dbReference type="RefSeq" id="WP_054288341.1">
    <property type="nucleotide sequence ID" value="NZ_CP012752.1"/>
</dbReference>
<feature type="region of interest" description="Disordered" evidence="1">
    <location>
        <begin position="118"/>
        <end position="143"/>
    </location>
</feature>
<evidence type="ECO:0000256" key="1">
    <source>
        <dbReference type="SAM" id="MobiDB-lite"/>
    </source>
</evidence>
<dbReference type="AlphaFoldDB" id="A0A0N9HTX5"/>
<proteinExistence type="predicted"/>
<protein>
    <submittedName>
        <fullName evidence="2">Uncharacterized protein</fullName>
    </submittedName>
</protein>
<gene>
    <name evidence="2" type="ORF">AOZ06_05000</name>
</gene>
<sequence length="567" mass="62256">MDETGKYTPDVTPIDGVSADLVDLGLRYWALTGFDDHDTPLWAEAVKKIDTHGRGPANIVAAASARAVLPNVLCPDCGEPLRLASRTSLETVIANGATRCADCDPQLRKRVAAVLSPENEAARQERLAQKRRRDAAQQERAALQQATAHWRTSQQQALSAAFPDQLTAEPDLPQATVDVELAVLTLLRFADGTTPLPPLHDWQHPLPFHAGDEPVPEWLNKARGVGLLMPDASSDPLAFDWDPSDFGAVWQAAHGDPANLPTPTLADRYFPLAVRWRIPSQHPQPAAVEHLDAYLAERLRPVSLTAPRQEHLLLVAFDVLALEAIRFFNRELARHHLPEVMDNHAPRLRDAVDRLVAEFSLGSAYYLAWRATQRAASAAQATPHAPLRNMTTYAVNSFERDVHRALADPSVISKPFDENPHHPLAATTRTLFYEVLGLDPMHTSLSQARQAMPTPAAGHTDNEGRGHQDETGTLVEFTGRKQSEVVLLAGLYLSHLEEEHGLHFAVRSTHWDTREVTAHGRYMFSLVLDGVSVDQLPNEGAAGRPRAMNPRAVETAVEAGAGLDRSS</sequence>
<evidence type="ECO:0000313" key="3">
    <source>
        <dbReference type="Proteomes" id="UP000063699"/>
    </source>
</evidence>
<keyword evidence="3" id="KW-1185">Reference proteome</keyword>
<evidence type="ECO:0000313" key="2">
    <source>
        <dbReference type="EMBL" id="ALG06365.1"/>
    </source>
</evidence>
<dbReference type="OrthoDB" id="3435058at2"/>
<feature type="region of interest" description="Disordered" evidence="1">
    <location>
        <begin position="447"/>
        <end position="470"/>
    </location>
</feature>
<feature type="compositionally biased region" description="Basic and acidic residues" evidence="1">
    <location>
        <begin position="460"/>
        <end position="470"/>
    </location>
</feature>
<dbReference type="KEGG" id="kphy:AOZ06_05000"/>
<accession>A0A0N9HTX5</accession>
<dbReference type="Proteomes" id="UP000063699">
    <property type="component" value="Chromosome"/>
</dbReference>
<organism evidence="2 3">
    <name type="scientific">Kibdelosporangium phytohabitans</name>
    <dbReference type="NCBI Taxonomy" id="860235"/>
    <lineage>
        <taxon>Bacteria</taxon>
        <taxon>Bacillati</taxon>
        <taxon>Actinomycetota</taxon>
        <taxon>Actinomycetes</taxon>
        <taxon>Pseudonocardiales</taxon>
        <taxon>Pseudonocardiaceae</taxon>
        <taxon>Kibdelosporangium</taxon>
    </lineage>
</organism>